<proteinExistence type="predicted"/>
<gene>
    <name evidence="1" type="ORF">MSPICULIGERA_LOCUS351</name>
</gene>
<organism evidence="1 2">
    <name type="scientific">Mesorhabditis spiculigera</name>
    <dbReference type="NCBI Taxonomy" id="96644"/>
    <lineage>
        <taxon>Eukaryota</taxon>
        <taxon>Metazoa</taxon>
        <taxon>Ecdysozoa</taxon>
        <taxon>Nematoda</taxon>
        <taxon>Chromadorea</taxon>
        <taxon>Rhabditida</taxon>
        <taxon>Rhabditina</taxon>
        <taxon>Rhabditomorpha</taxon>
        <taxon>Rhabditoidea</taxon>
        <taxon>Rhabditidae</taxon>
        <taxon>Mesorhabditinae</taxon>
        <taxon>Mesorhabditis</taxon>
    </lineage>
</organism>
<evidence type="ECO:0000313" key="1">
    <source>
        <dbReference type="EMBL" id="CAJ0557593.1"/>
    </source>
</evidence>
<dbReference type="AlphaFoldDB" id="A0AA36C4Z3"/>
<reference evidence="1" key="1">
    <citation type="submission" date="2023-06" db="EMBL/GenBank/DDBJ databases">
        <authorList>
            <person name="Delattre M."/>
        </authorList>
    </citation>
    <scope>NUCLEOTIDE SEQUENCE</scope>
    <source>
        <strain evidence="1">AF72</strain>
    </source>
</reference>
<feature type="non-terminal residue" evidence="1">
    <location>
        <position position="88"/>
    </location>
</feature>
<evidence type="ECO:0000313" key="2">
    <source>
        <dbReference type="Proteomes" id="UP001177023"/>
    </source>
</evidence>
<protein>
    <submittedName>
        <fullName evidence="1">Uncharacterized protein</fullName>
    </submittedName>
</protein>
<name>A0AA36C4Z3_9BILA</name>
<dbReference type="EMBL" id="CATQJA010000056">
    <property type="protein sequence ID" value="CAJ0557593.1"/>
    <property type="molecule type" value="Genomic_DNA"/>
</dbReference>
<keyword evidence="2" id="KW-1185">Reference proteome</keyword>
<dbReference type="Proteomes" id="UP001177023">
    <property type="component" value="Unassembled WGS sequence"/>
</dbReference>
<sequence>MRRSDLVPNTALVEVRDQNKHRLGRTRDQRLAVRDCAVDVQCPTKLSPERTSTGRTVCPSGSTTAVSKTTSEVFSACIDANTAPNTDA</sequence>
<accession>A0AA36C4Z3</accession>
<comment type="caution">
    <text evidence="1">The sequence shown here is derived from an EMBL/GenBank/DDBJ whole genome shotgun (WGS) entry which is preliminary data.</text>
</comment>